<keyword evidence="7" id="KW-1185">Reference proteome</keyword>
<gene>
    <name evidence="6" type="ORF">KOW79_019445</name>
</gene>
<protein>
    <recommendedName>
        <fullName evidence="5">Granulins domain-containing protein</fullName>
    </recommendedName>
</protein>
<dbReference type="InterPro" id="IPR037277">
    <property type="entry name" value="Granulin_sf"/>
</dbReference>
<comment type="subcellular location">
    <subcellularLocation>
        <location evidence="1">Secreted</location>
    </subcellularLocation>
</comment>
<reference evidence="6 7" key="1">
    <citation type="submission" date="2021-06" db="EMBL/GenBank/DDBJ databases">
        <title>Chromosome-level genome assembly of the red-tail catfish (Hemibagrus wyckioides).</title>
        <authorList>
            <person name="Shao F."/>
        </authorList>
    </citation>
    <scope>NUCLEOTIDE SEQUENCE [LARGE SCALE GENOMIC DNA]</scope>
    <source>
        <strain evidence="6">EC202008001</strain>
        <tissue evidence="6">Blood</tissue>
    </source>
</reference>
<dbReference type="Gene3D" id="2.10.25.160">
    <property type="entry name" value="Granulin"/>
    <property type="match status" value="7"/>
</dbReference>
<feature type="domain" description="Granulins" evidence="5">
    <location>
        <begin position="152"/>
        <end position="165"/>
    </location>
</feature>
<feature type="domain" description="Granulins" evidence="5">
    <location>
        <begin position="340"/>
        <end position="353"/>
    </location>
</feature>
<dbReference type="GO" id="GO:0005576">
    <property type="term" value="C:extracellular region"/>
    <property type="evidence" value="ECO:0007669"/>
    <property type="project" value="UniProtKB-SubCell"/>
</dbReference>
<evidence type="ECO:0000256" key="1">
    <source>
        <dbReference type="ARBA" id="ARBA00004613"/>
    </source>
</evidence>
<dbReference type="PROSITE" id="PS00799">
    <property type="entry name" value="GRANULINS"/>
    <property type="match status" value="6"/>
</dbReference>
<dbReference type="Pfam" id="PF00396">
    <property type="entry name" value="Granulin"/>
    <property type="match status" value="7"/>
</dbReference>
<keyword evidence="3" id="KW-0964">Secreted</keyword>
<feature type="domain" description="Granulins" evidence="5">
    <location>
        <begin position="651"/>
        <end position="664"/>
    </location>
</feature>
<proteinExistence type="inferred from homology"/>
<comment type="caution">
    <text evidence="6">The sequence shown here is derived from an EMBL/GenBank/DDBJ whole genome shotgun (WGS) entry which is preliminary data.</text>
</comment>
<evidence type="ECO:0000256" key="3">
    <source>
        <dbReference type="ARBA" id="ARBA00022525"/>
    </source>
</evidence>
<evidence type="ECO:0000256" key="4">
    <source>
        <dbReference type="ARBA" id="ARBA00023157"/>
    </source>
</evidence>
<dbReference type="InterPro" id="IPR039036">
    <property type="entry name" value="Granulin_fam"/>
</dbReference>
<dbReference type="OrthoDB" id="5949339at2759"/>
<accession>A0A9D3NA53</accession>
<evidence type="ECO:0000259" key="5">
    <source>
        <dbReference type="PROSITE" id="PS00799"/>
    </source>
</evidence>
<keyword evidence="4" id="KW-1015">Disulfide bond</keyword>
<dbReference type="Proteomes" id="UP000824219">
    <property type="component" value="Linkage Group LG24"/>
</dbReference>
<dbReference type="EMBL" id="JAHKSW010000024">
    <property type="protein sequence ID" value="KAG7317147.1"/>
    <property type="molecule type" value="Genomic_DNA"/>
</dbReference>
<dbReference type="AlphaFoldDB" id="A0A9D3NA53"/>
<dbReference type="SMART" id="SM00277">
    <property type="entry name" value="GRAN"/>
    <property type="match status" value="7"/>
</dbReference>
<comment type="similarity">
    <text evidence="2">Belongs to the granulin family.</text>
</comment>
<dbReference type="PANTHER" id="PTHR12274">
    <property type="entry name" value="GRANULIN"/>
    <property type="match status" value="1"/>
</dbReference>
<dbReference type="InterPro" id="IPR000118">
    <property type="entry name" value="Granulin"/>
</dbReference>
<dbReference type="SUPFAM" id="SSF57277">
    <property type="entry name" value="Granulin repeat"/>
    <property type="match status" value="5"/>
</dbReference>
<feature type="domain" description="Granulins" evidence="5">
    <location>
        <begin position="242"/>
        <end position="255"/>
    </location>
</feature>
<evidence type="ECO:0000256" key="2">
    <source>
        <dbReference type="ARBA" id="ARBA00010093"/>
    </source>
</evidence>
<feature type="domain" description="Granulins" evidence="5">
    <location>
        <begin position="747"/>
        <end position="760"/>
    </location>
</feature>
<organism evidence="6 7">
    <name type="scientific">Hemibagrus wyckioides</name>
    <dbReference type="NCBI Taxonomy" id="337641"/>
    <lineage>
        <taxon>Eukaryota</taxon>
        <taxon>Metazoa</taxon>
        <taxon>Chordata</taxon>
        <taxon>Craniata</taxon>
        <taxon>Vertebrata</taxon>
        <taxon>Euteleostomi</taxon>
        <taxon>Actinopterygii</taxon>
        <taxon>Neopterygii</taxon>
        <taxon>Teleostei</taxon>
        <taxon>Ostariophysi</taxon>
        <taxon>Siluriformes</taxon>
        <taxon>Bagridae</taxon>
        <taxon>Hemibagrus</taxon>
    </lineage>
</organism>
<evidence type="ECO:0000313" key="7">
    <source>
        <dbReference type="Proteomes" id="UP000824219"/>
    </source>
</evidence>
<evidence type="ECO:0000313" key="6">
    <source>
        <dbReference type="EMBL" id="KAG7317147.1"/>
    </source>
</evidence>
<sequence length="819" mass="88647">MHASFQDKRLKNEYTVDSKRSTEINNTGQACGSASETDCCRVTVASFQPLLAQATSFHPAQCQRGGAELNTNGTASVTQFKPPNKILLSKPNAFGLSNTLTSKMIAVLVMLMVGLVSAKVVCPDGKECPDKNTCCPITTGYACCPYPSAVCCPDKAHCCPEGYQCNRESQECVKKGLPWLKIPVSTQIPAEEEEKTSLAPLVQSPASVVSCDSVSFCPDGTTCCRSPRGQWTCCPYTVGQCCNDGIHCCPFGYHCDSTSTQCFRGALSFPASPQIDAMRSDIIQTPAVEEEKLTPAPLVKSSNPSVVFCDSNSFCPDGTTCCRFSFSQWTCCIYVLGQCCADGIHCCPFLYRCDFTSTRCYRGTISILASPQIPAIQSNTIQDQCCQSETGCCDSGFHCDEKTKTCVRDFEQMSPLKTMLKLQNQDAVIHCNDQFYCPAGHSCCKSSTGQLACCPYPLGQCCQDGKHCCEYGHDCDPTSTSQLHHMYTSGSDNDAKKSTILLTVNCKSKMIAVLVMLMVGLVFASTVCPDGTECQDKNTCCPTKTGYACCQYPSAVCCPDKAHCCPQGYQCNVETQLCENKGFPWYKILHSPQISAQGGKKRAPAPLVNSDNPSVSVVYCDNIYTCPDGTTCCRSPYGKWTCCPYTMGQCCYDGIHCCPFGYYCDSTSTRCLRGALSIPVSPQIAAMPSNTIQEEVKQAPAPLVNSDNPSVSVIHCDNIYTCPDGTTCCRSPYGQWTCCQYTTGQCCYDGIHCCPFGYHCDSTSTQCFRGALSIPASPPIAAMPRNTIQDACCQNETGCCPVGSRCDEESKTCMSDTVL</sequence>
<name>A0A9D3NA53_9TELE</name>
<dbReference type="PANTHER" id="PTHR12274:SF7">
    <property type="entry name" value="GRANULINS"/>
    <property type="match status" value="1"/>
</dbReference>
<feature type="domain" description="Granulins" evidence="5">
    <location>
        <begin position="558"/>
        <end position="571"/>
    </location>
</feature>